<evidence type="ECO:0008006" key="3">
    <source>
        <dbReference type="Google" id="ProtNLM"/>
    </source>
</evidence>
<keyword evidence="2" id="KW-1185">Reference proteome</keyword>
<organism evidence="1 2">
    <name type="scientific">Alkalitalea saponilacus</name>
    <dbReference type="NCBI Taxonomy" id="889453"/>
    <lineage>
        <taxon>Bacteria</taxon>
        <taxon>Pseudomonadati</taxon>
        <taxon>Bacteroidota</taxon>
        <taxon>Bacteroidia</taxon>
        <taxon>Marinilabiliales</taxon>
        <taxon>Marinilabiliaceae</taxon>
        <taxon>Alkalitalea</taxon>
    </lineage>
</organism>
<protein>
    <recommendedName>
        <fullName evidence="3">Outer membrane protein beta-barrel domain-containing protein</fullName>
    </recommendedName>
</protein>
<dbReference type="AlphaFoldDB" id="A0A1T5DLG6"/>
<dbReference type="Proteomes" id="UP000191055">
    <property type="component" value="Unassembled WGS sequence"/>
</dbReference>
<reference evidence="1 2" key="1">
    <citation type="submission" date="2017-02" db="EMBL/GenBank/DDBJ databases">
        <authorList>
            <person name="Peterson S.W."/>
        </authorList>
    </citation>
    <scope>NUCLEOTIDE SEQUENCE [LARGE SCALE GENOMIC DNA]</scope>
    <source>
        <strain evidence="1 2">DSM 24412</strain>
    </source>
</reference>
<gene>
    <name evidence="1" type="ORF">SAMN03080601_01139</name>
</gene>
<name>A0A1T5DLG6_9BACT</name>
<evidence type="ECO:0000313" key="2">
    <source>
        <dbReference type="Proteomes" id="UP000191055"/>
    </source>
</evidence>
<evidence type="ECO:0000313" key="1">
    <source>
        <dbReference type="EMBL" id="SKB72380.1"/>
    </source>
</evidence>
<dbReference type="EMBL" id="FUYV01000004">
    <property type="protein sequence ID" value="SKB72380.1"/>
    <property type="molecule type" value="Genomic_DNA"/>
</dbReference>
<accession>A0A1T5DLG6</accession>
<proteinExistence type="predicted"/>
<sequence>MCRISMIILLLIFQIPLVFASNGKEDVFVRKNKFGVEIGGSSLIMSTKYERILLNYNRHKTAVELGVGLLSLNTGINQLISFHQHHVELKMGALGTRMIYSDSIYYSFGVGYRFQKSHGRTAFQISCPINYGKNSGYFVNVGVSISRVF</sequence>